<proteinExistence type="predicted"/>
<accession>A0A391NVU5</accession>
<reference evidence="1 2" key="1">
    <citation type="journal article" date="2018" name="PLoS ONE">
        <title>The draft genome of Kipferlia bialata reveals reductive genome evolution in fornicate parasites.</title>
        <authorList>
            <person name="Tanifuji G."/>
            <person name="Takabayashi S."/>
            <person name="Kume K."/>
            <person name="Takagi M."/>
            <person name="Nakayama T."/>
            <person name="Kamikawa R."/>
            <person name="Inagaki Y."/>
            <person name="Hashimoto T."/>
        </authorList>
    </citation>
    <scope>NUCLEOTIDE SEQUENCE [LARGE SCALE GENOMIC DNA]</scope>
    <source>
        <strain evidence="1">NY0173</strain>
    </source>
</reference>
<dbReference type="EMBL" id="BDIP01008139">
    <property type="protein sequence ID" value="GCA64680.1"/>
    <property type="molecule type" value="Genomic_DNA"/>
</dbReference>
<organism evidence="1 2">
    <name type="scientific">Kipferlia bialata</name>
    <dbReference type="NCBI Taxonomy" id="797122"/>
    <lineage>
        <taxon>Eukaryota</taxon>
        <taxon>Metamonada</taxon>
        <taxon>Carpediemonas-like organisms</taxon>
        <taxon>Kipferlia</taxon>
    </lineage>
</organism>
<feature type="non-terminal residue" evidence="1">
    <location>
        <position position="61"/>
    </location>
</feature>
<gene>
    <name evidence="1" type="ORF">KIPB_015038</name>
</gene>
<evidence type="ECO:0000313" key="1">
    <source>
        <dbReference type="EMBL" id="GCA64680.1"/>
    </source>
</evidence>
<evidence type="ECO:0000313" key="2">
    <source>
        <dbReference type="Proteomes" id="UP000265618"/>
    </source>
</evidence>
<feature type="non-terminal residue" evidence="1">
    <location>
        <position position="1"/>
    </location>
</feature>
<protein>
    <submittedName>
        <fullName evidence="1">Uncharacterized protein</fullName>
    </submittedName>
</protein>
<name>A0A391NVU5_9EUKA</name>
<sequence>DDVAKIISSKDPSNIVNDEVAKITTSKDPSKALAKYLTESKWTGRVSQRRITETVLRTLLL</sequence>
<dbReference type="Proteomes" id="UP000265618">
    <property type="component" value="Unassembled WGS sequence"/>
</dbReference>
<comment type="caution">
    <text evidence="1">The sequence shown here is derived from an EMBL/GenBank/DDBJ whole genome shotgun (WGS) entry which is preliminary data.</text>
</comment>
<dbReference type="AlphaFoldDB" id="A0A391NVU5"/>
<keyword evidence="2" id="KW-1185">Reference proteome</keyword>